<dbReference type="Gene3D" id="3.40.50.720">
    <property type="entry name" value="NAD(P)-binding Rossmann-like Domain"/>
    <property type="match status" value="1"/>
</dbReference>
<keyword evidence="3" id="KW-0413">Isomerase</keyword>
<dbReference type="InterPro" id="IPR051783">
    <property type="entry name" value="NAD(P)-dependent_oxidoreduct"/>
</dbReference>
<reference evidence="3 4" key="2">
    <citation type="journal article" date="2014" name="PLoS Genet.">
        <title>Phylogenetically driven sequencing of extremely halophilic archaea reveals strategies for static and dynamic osmo-response.</title>
        <authorList>
            <person name="Becker E.A."/>
            <person name="Seitzer P.M."/>
            <person name="Tritt A."/>
            <person name="Larsen D."/>
            <person name="Krusor M."/>
            <person name="Yao A.I."/>
            <person name="Wu D."/>
            <person name="Madern D."/>
            <person name="Eisen J.A."/>
            <person name="Darling A.E."/>
            <person name="Facciotti M.T."/>
        </authorList>
    </citation>
    <scope>NUCLEOTIDE SEQUENCE [LARGE SCALE GENOMIC DNA]</scope>
    <source>
        <strain evidence="4">ATCC 29605 / DSM 3757 / JCM 8879 / NBRC 14742 / NCIMB 2012 / VKM B-1768 / DS2</strain>
    </source>
</reference>
<protein>
    <submittedName>
        <fullName evidence="3">3-beta hydroxysteroid dehydrogenase/isomerase family protein</fullName>
    </submittedName>
</protein>
<dbReference type="OrthoDB" id="289287at2157"/>
<proteinExistence type="predicted"/>
<gene>
    <name evidence="3" type="ORF">C498_15455</name>
</gene>
<evidence type="ECO:0000256" key="1">
    <source>
        <dbReference type="SAM" id="MobiDB-lite"/>
    </source>
</evidence>
<dbReference type="GeneID" id="8926773"/>
<evidence type="ECO:0000313" key="4">
    <source>
        <dbReference type="Proteomes" id="UP000011532"/>
    </source>
</evidence>
<feature type="compositionally biased region" description="Basic and acidic residues" evidence="1">
    <location>
        <begin position="318"/>
        <end position="329"/>
    </location>
</feature>
<reference evidence="4" key="1">
    <citation type="submission" date="2012-11" db="EMBL/GenBank/DDBJ databases">
        <authorList>
            <person name="Becker E.A."/>
            <person name="Seitzer P."/>
            <person name="Tritt A."/>
            <person name="Larsen D."/>
            <person name="Yao A."/>
            <person name="Wu D."/>
            <person name="Darling A."/>
            <person name="Eisen J.A."/>
            <person name="Facciotti M.T."/>
        </authorList>
    </citation>
    <scope>NUCLEOTIDE SEQUENCE [LARGE SCALE GENOMIC DNA]</scope>
    <source>
        <strain evidence="4">ATCC 29605 / DSM 3757 / JCM 8879 / NBRC 14742 / NCIMB 2012 / VKM B-1768 / DS2</strain>
    </source>
</reference>
<dbReference type="InterPro" id="IPR036291">
    <property type="entry name" value="NAD(P)-bd_dom_sf"/>
</dbReference>
<dbReference type="GO" id="GO:0004029">
    <property type="term" value="F:aldehyde dehydrogenase (NAD+) activity"/>
    <property type="evidence" value="ECO:0007669"/>
    <property type="project" value="TreeGrafter"/>
</dbReference>
<evidence type="ECO:0000313" key="3">
    <source>
        <dbReference type="EMBL" id="ELY26087.1"/>
    </source>
</evidence>
<dbReference type="SUPFAM" id="SSF51735">
    <property type="entry name" value="NAD(P)-binding Rossmann-fold domains"/>
    <property type="match status" value="1"/>
</dbReference>
<organism evidence="3 4">
    <name type="scientific">Haloferax volcanii (strain ATCC 29605 / DSM 3757 / JCM 8879 / NBRC 14742 / NCIMB 2012 / VKM B-1768 / DS2)</name>
    <name type="common">Halobacterium volcanii</name>
    <dbReference type="NCBI Taxonomy" id="309800"/>
    <lineage>
        <taxon>Archaea</taxon>
        <taxon>Methanobacteriati</taxon>
        <taxon>Methanobacteriota</taxon>
        <taxon>Stenosarchaea group</taxon>
        <taxon>Halobacteria</taxon>
        <taxon>Halobacteriales</taxon>
        <taxon>Haloferacaceae</taxon>
        <taxon>Haloferax</taxon>
    </lineage>
</organism>
<dbReference type="RefSeq" id="WP_004044281.1">
    <property type="nucleotide sequence ID" value="NC_013967.1"/>
</dbReference>
<feature type="region of interest" description="Disordered" evidence="1">
    <location>
        <begin position="318"/>
        <end position="341"/>
    </location>
</feature>
<dbReference type="PANTHER" id="PTHR48079">
    <property type="entry name" value="PROTEIN YEEZ"/>
    <property type="match status" value="1"/>
</dbReference>
<evidence type="ECO:0000259" key="2">
    <source>
        <dbReference type="Pfam" id="PF01370"/>
    </source>
</evidence>
<dbReference type="GO" id="GO:0016853">
    <property type="term" value="F:isomerase activity"/>
    <property type="evidence" value="ECO:0007669"/>
    <property type="project" value="UniProtKB-KW"/>
</dbReference>
<comment type="caution">
    <text evidence="3">The sequence shown here is derived from an EMBL/GenBank/DDBJ whole genome shotgun (WGS) entry which is preliminary data.</text>
</comment>
<name>A0A384KFW0_HALVD</name>
<dbReference type="EMBL" id="AOHU01000098">
    <property type="protein sequence ID" value="ELY26087.1"/>
    <property type="molecule type" value="Genomic_DNA"/>
</dbReference>
<dbReference type="GO" id="GO:0005737">
    <property type="term" value="C:cytoplasm"/>
    <property type="evidence" value="ECO:0007669"/>
    <property type="project" value="TreeGrafter"/>
</dbReference>
<dbReference type="Pfam" id="PF01370">
    <property type="entry name" value="Epimerase"/>
    <property type="match status" value="1"/>
</dbReference>
<dbReference type="PANTHER" id="PTHR48079:SF6">
    <property type="entry name" value="NAD(P)-BINDING DOMAIN-CONTAINING PROTEIN-RELATED"/>
    <property type="match status" value="1"/>
</dbReference>
<accession>A0A384KFW0</accession>
<dbReference type="AlphaFoldDB" id="A0A384KFW0"/>
<feature type="domain" description="NAD-dependent epimerase/dehydratase" evidence="2">
    <location>
        <begin position="6"/>
        <end position="211"/>
    </location>
</feature>
<dbReference type="InterPro" id="IPR001509">
    <property type="entry name" value="Epimerase_deHydtase"/>
</dbReference>
<sequence>MTQHVVVGAGPVGLAVMEQLRERGADVAAVTRHDPDFLPEGVESRLADVLYPDRAVAAFADADVVYHCAKPPYDQWPELFPDLTRGIVAGVEAAGARFVVAENLYMYGPVQARLSEDLPYAATGPKGQTRAECADIVLDAHEAGRIEATIGRASDFFGPRVRESVVGEQVFGAAVAGKRAKVFGDPRLAHTYTYVPDFARALVLLGERDEALGEVWHVPNPETVSTRRFVNLVYEAADVDPGFPHIIAAPGVALTLGGYLSAPLNYLSAPLKVLTEMRYAFEEPYVVRDAKFRETFGDAVEPTPLEDATAETVAWFESQREADETEPIHIETAPEGATESA</sequence>
<dbReference type="Proteomes" id="UP000011532">
    <property type="component" value="Unassembled WGS sequence"/>
</dbReference>